<protein>
    <recommendedName>
        <fullName evidence="4">ABC transporter permease</fullName>
    </recommendedName>
</protein>
<keyword evidence="3" id="KW-1185">Reference proteome</keyword>
<dbReference type="RefSeq" id="WP_212725751.1">
    <property type="nucleotide sequence ID" value="NZ_CP071249.1"/>
</dbReference>
<feature type="transmembrane region" description="Helical" evidence="1">
    <location>
        <begin position="219"/>
        <end position="243"/>
    </location>
</feature>
<name>A0ABY5JL33_9FIRM</name>
<keyword evidence="1" id="KW-0812">Transmembrane</keyword>
<evidence type="ECO:0000313" key="3">
    <source>
        <dbReference type="Proteomes" id="UP001058016"/>
    </source>
</evidence>
<accession>A0ABY5JL33</accession>
<sequence length="257" mass="30077">MTTSVLNSAEALKDLNQIKQVLNETTYRVNKLYLFFYGVLTIYLIPIILSLSIIYFPMSNDIRIHLLMAQGYFNLFFPFLLIPLFIIIKFKILPKSNRFAHKLLHIWMYGFMIIFFGATLIQIRFSYFIQTYISSSSNLEVDDFNIINDIKLGFDYMNPFLISLVLLFIYLIMNLITNKKGFLIGFFVNLIAYGAVIWVLPSSPIIINELLEMNLLDTIIHHIISSADEILLIINLLVMGTYFKNMYRMEQHAYENQ</sequence>
<feature type="transmembrane region" description="Helical" evidence="1">
    <location>
        <begin position="32"/>
        <end position="55"/>
    </location>
</feature>
<dbReference type="Proteomes" id="UP001058016">
    <property type="component" value="Chromosome"/>
</dbReference>
<proteinExistence type="predicted"/>
<gene>
    <name evidence="2" type="ORF">J0J69_13075</name>
</gene>
<feature type="transmembrane region" description="Helical" evidence="1">
    <location>
        <begin position="156"/>
        <end position="176"/>
    </location>
</feature>
<feature type="transmembrane region" description="Helical" evidence="1">
    <location>
        <begin position="183"/>
        <end position="207"/>
    </location>
</feature>
<evidence type="ECO:0000313" key="2">
    <source>
        <dbReference type="EMBL" id="UUF05946.1"/>
    </source>
</evidence>
<dbReference type="EMBL" id="CP071249">
    <property type="protein sequence ID" value="UUF05946.1"/>
    <property type="molecule type" value="Genomic_DNA"/>
</dbReference>
<feature type="transmembrane region" description="Helical" evidence="1">
    <location>
        <begin position="75"/>
        <end position="94"/>
    </location>
</feature>
<reference evidence="2 3" key="1">
    <citation type="submission" date="2021-03" db="EMBL/GenBank/DDBJ databases">
        <title>Comparative Genomics and Metabolomics in the genus Turicibacter.</title>
        <authorList>
            <person name="Maki J."/>
            <person name="Looft T."/>
        </authorList>
    </citation>
    <scope>NUCLEOTIDE SEQUENCE [LARGE SCALE GENOMIC DNA]</scope>
    <source>
        <strain evidence="2 3">MMM721</strain>
    </source>
</reference>
<keyword evidence="1" id="KW-1133">Transmembrane helix</keyword>
<evidence type="ECO:0008006" key="4">
    <source>
        <dbReference type="Google" id="ProtNLM"/>
    </source>
</evidence>
<keyword evidence="1" id="KW-0472">Membrane</keyword>
<evidence type="ECO:0000256" key="1">
    <source>
        <dbReference type="SAM" id="Phobius"/>
    </source>
</evidence>
<feature type="transmembrane region" description="Helical" evidence="1">
    <location>
        <begin position="106"/>
        <end position="129"/>
    </location>
</feature>
<organism evidence="2 3">
    <name type="scientific">Turicibacter bilis</name>
    <dbReference type="NCBI Taxonomy" id="2735723"/>
    <lineage>
        <taxon>Bacteria</taxon>
        <taxon>Bacillati</taxon>
        <taxon>Bacillota</taxon>
        <taxon>Erysipelotrichia</taxon>
        <taxon>Erysipelotrichales</taxon>
        <taxon>Turicibacteraceae</taxon>
        <taxon>Turicibacter</taxon>
    </lineage>
</organism>